<dbReference type="Pfam" id="PF04637">
    <property type="entry name" value="Herpes_pp85"/>
    <property type="match status" value="1"/>
</dbReference>
<evidence type="ECO:0000256" key="2">
    <source>
        <dbReference type="SAM" id="MobiDB-lite"/>
    </source>
</evidence>
<organism evidence="3">
    <name type="scientific">Human betaherpesvirus 6</name>
    <dbReference type="NCBI Taxonomy" id="10368"/>
    <lineage>
        <taxon>Viruses</taxon>
        <taxon>Duplodnaviria</taxon>
        <taxon>Heunggongvirae</taxon>
        <taxon>Peploviricota</taxon>
        <taxon>Herviviricetes</taxon>
        <taxon>Herpesvirales</taxon>
        <taxon>Orthoherpesviridae</taxon>
        <taxon>Betaherpesvirinae</taxon>
        <taxon>Roseolovirus</taxon>
    </lineage>
</organism>
<reference evidence="3" key="1">
    <citation type="journal article" date="2018" name="BMC Genomics">
        <title>Comparative genomic, transcriptomic, and proteomic reannotation of human herpesvirus 6.</title>
        <authorList>
            <person name="Greninger A.L."/>
            <person name="Knudsen G.M."/>
            <person name="Roychoudhury P."/>
            <person name="Hanson D.J."/>
            <person name="Sedlak R.H."/>
            <person name="Xie H."/>
            <person name="Guan J."/>
            <person name="Nguyen T."/>
            <person name="Peddu V."/>
            <person name="Boeckh M."/>
            <person name="Huang M.L."/>
            <person name="Cook L."/>
            <person name="Depledge D.P."/>
            <person name="Zerr D.M."/>
            <person name="Koelle D.M."/>
            <person name="Gantt S."/>
            <person name="Yoshikawa T."/>
            <person name="Caserta M."/>
            <person name="Hill J.A."/>
            <person name="Jerome K.R."/>
        </authorList>
    </citation>
    <scope>NUCLEOTIDE SEQUENCE</scope>
    <source>
        <strain evidence="3">HP96H12</strain>
    </source>
</reference>
<evidence type="ECO:0000256" key="1">
    <source>
        <dbReference type="ARBA" id="ARBA00004340"/>
    </source>
</evidence>
<feature type="compositionally biased region" description="Low complexity" evidence="2">
    <location>
        <begin position="509"/>
        <end position="519"/>
    </location>
</feature>
<evidence type="ECO:0000313" key="3">
    <source>
        <dbReference type="EMBL" id="ARM09430.1"/>
    </source>
</evidence>
<feature type="compositionally biased region" description="Low complexity" evidence="2">
    <location>
        <begin position="471"/>
        <end position="484"/>
    </location>
</feature>
<dbReference type="GO" id="GO:0043657">
    <property type="term" value="C:host cell"/>
    <property type="evidence" value="ECO:0007669"/>
    <property type="project" value="UniProtKB-SubCell"/>
</dbReference>
<comment type="subcellular location">
    <subcellularLocation>
        <location evidence="1">Host cell</location>
    </subcellularLocation>
</comment>
<feature type="region of interest" description="Disordered" evidence="2">
    <location>
        <begin position="467"/>
        <end position="615"/>
    </location>
</feature>
<feature type="compositionally biased region" description="Polar residues" evidence="2">
    <location>
        <begin position="490"/>
        <end position="499"/>
    </location>
</feature>
<dbReference type="InterPro" id="IPR006731">
    <property type="entry name" value="Herpes_pp85"/>
</dbReference>
<protein>
    <submittedName>
        <fullName evidence="3">Protein UL35</fullName>
    </submittedName>
</protein>
<dbReference type="EMBL" id="KY315552">
    <property type="protein sequence ID" value="ARM09430.1"/>
    <property type="molecule type" value="Genomic_DNA"/>
</dbReference>
<feature type="compositionally biased region" description="Basic and acidic residues" evidence="2">
    <location>
        <begin position="606"/>
        <end position="615"/>
    </location>
</feature>
<sequence length="615" mass="70270">MVKITPMVTRAMEEPKTFNIPTFVLDENCNFIPEVLSRANAKYIKDVLIRDSYNTVCLANSFIPMTIQSVEQIMTIITKFKFSRARDLLTKIVRLGVHINRYYAGKKQVKHMITMMKSLFDTEEAMRHLDRALMGLFVDTPNSSYMPLIALSLHENGFPDSKFAKAVKLIYTTLNSFHNRPDADIEQYTQKLKAYNYLYKIPHYTLKEAVDIYSENLKDLSIGVNKKPTLLFTSSDDGYLSHIFNDMLFLTSTWNMIYNCKIEIRRLNTWIKQEINSMMEDCVLTGFQLPDLKDTILDLAALTSNMNLVSPDKDLFSHYKLILAKLFELSIYATKANICILPTFIKSHLIEFEDVLKRSNDDEDLNYLLLKSNDSDDEYDEDKLPIQVDPGRVDNVLTDSNFFNVTADNAFSSIAIMPISYDKIIDVEGNEIQVLEVEMQNLSAVVYGAVANKYGLSLPQVIRRLNQNEGRASSRASSSHSTSTIPYSPPQSDRSTPTSILRLRAPIRSNSRSSSVSFSQDDDNRSHYSDETNISDYSYPMADLDLEDEEPMEDHPHSPQSTSSNNSMSLRSRALQNEQRRRTPTMAPPSPARGQNNARPRRVTRRSTETNDERL</sequence>
<feature type="compositionally biased region" description="Low complexity" evidence="2">
    <location>
        <begin position="558"/>
        <end position="572"/>
    </location>
</feature>
<name>A0A1W6G9D4_9BETA</name>
<accession>A0A1W6G9D4</accession>
<proteinExistence type="predicted"/>